<evidence type="ECO:0000313" key="2">
    <source>
        <dbReference type="EMBL" id="RKH67478.1"/>
    </source>
</evidence>
<dbReference type="PANTHER" id="PTHR43032">
    <property type="entry name" value="PROTEIN-METHIONINE-SULFOXIDE REDUCTASE"/>
    <property type="match status" value="1"/>
</dbReference>
<dbReference type="Gene3D" id="3.90.420.10">
    <property type="entry name" value="Oxidoreductase, molybdopterin-binding domain"/>
    <property type="match status" value="1"/>
</dbReference>
<feature type="domain" description="Oxidoreductase molybdopterin-binding" evidence="1">
    <location>
        <begin position="82"/>
        <end position="225"/>
    </location>
</feature>
<dbReference type="Pfam" id="PF00174">
    <property type="entry name" value="Oxidored_molyb"/>
    <property type="match status" value="1"/>
</dbReference>
<dbReference type="InterPro" id="IPR000572">
    <property type="entry name" value="OxRdtase_Mopterin-bd_dom"/>
</dbReference>
<evidence type="ECO:0000259" key="1">
    <source>
        <dbReference type="Pfam" id="PF00174"/>
    </source>
</evidence>
<dbReference type="AlphaFoldDB" id="A0A3A8QHT9"/>
<name>A0A3A8QHT9_9BACT</name>
<dbReference type="RefSeq" id="WP_120641875.1">
    <property type="nucleotide sequence ID" value="NZ_RAWB01000016.1"/>
</dbReference>
<evidence type="ECO:0000313" key="3">
    <source>
        <dbReference type="Proteomes" id="UP000272888"/>
    </source>
</evidence>
<dbReference type="PROSITE" id="PS51257">
    <property type="entry name" value="PROKAR_LIPOPROTEIN"/>
    <property type="match status" value="1"/>
</dbReference>
<organism evidence="2 3">
    <name type="scientific">Corallococcus llansteffanensis</name>
    <dbReference type="NCBI Taxonomy" id="2316731"/>
    <lineage>
        <taxon>Bacteria</taxon>
        <taxon>Pseudomonadati</taxon>
        <taxon>Myxococcota</taxon>
        <taxon>Myxococcia</taxon>
        <taxon>Myxococcales</taxon>
        <taxon>Cystobacterineae</taxon>
        <taxon>Myxococcaceae</taxon>
        <taxon>Corallococcus</taxon>
    </lineage>
</organism>
<keyword evidence="3" id="KW-1185">Reference proteome</keyword>
<dbReference type="SUPFAM" id="SSF56524">
    <property type="entry name" value="Oxidoreductase molybdopterin-binding domain"/>
    <property type="match status" value="1"/>
</dbReference>
<reference evidence="3" key="1">
    <citation type="submission" date="2018-09" db="EMBL/GenBank/DDBJ databases">
        <authorList>
            <person name="Livingstone P.G."/>
            <person name="Whitworth D.E."/>
        </authorList>
    </citation>
    <scope>NUCLEOTIDE SEQUENCE [LARGE SCALE GENOMIC DNA]</scope>
    <source>
        <strain evidence="3">CA051B</strain>
    </source>
</reference>
<comment type="caution">
    <text evidence="2">The sequence shown here is derived from an EMBL/GenBank/DDBJ whole genome shotgun (WGS) entry which is preliminary data.</text>
</comment>
<dbReference type="EMBL" id="RAWB01000016">
    <property type="protein sequence ID" value="RKH67478.1"/>
    <property type="molecule type" value="Genomic_DNA"/>
</dbReference>
<sequence>MSEFETRSRLLTRRRVLLGAAALTTSACDSSRPREGFLGVMERFNQHAQAALFHPGRLAPEEGVEQLTPPGDFPTYFISDTVPVAPAGWRLEVGGSVSRPRAFTLEELQQLPRTDYRIRHHCVEGWSAVASWHGVRLSDLARAVGADPRAGFVEFRSFDSGYFSSWDAASALHPQTVLAYGMNGQPLAPGHGAPLRLYAGVKLGYKMVKYLTQVSFLPEATGGTWEDRGYEWFAGV</sequence>
<protein>
    <submittedName>
        <fullName evidence="2">Molybdopterin-binding protein</fullName>
    </submittedName>
</protein>
<proteinExistence type="predicted"/>
<dbReference type="InterPro" id="IPR036374">
    <property type="entry name" value="OxRdtase_Mopterin-bd_sf"/>
</dbReference>
<accession>A0A3A8QHT9</accession>
<dbReference type="Proteomes" id="UP000272888">
    <property type="component" value="Unassembled WGS sequence"/>
</dbReference>
<dbReference type="PANTHER" id="PTHR43032:SF2">
    <property type="entry name" value="BLL0505 PROTEIN"/>
    <property type="match status" value="1"/>
</dbReference>
<gene>
    <name evidence="2" type="ORF">D7V93_02825</name>
</gene>